<keyword evidence="1" id="KW-0812">Transmembrane</keyword>
<organism evidence="2 3">
    <name type="scientific">Butyrivibrio fibrisolvens</name>
    <dbReference type="NCBI Taxonomy" id="831"/>
    <lineage>
        <taxon>Bacteria</taxon>
        <taxon>Bacillati</taxon>
        <taxon>Bacillota</taxon>
        <taxon>Clostridia</taxon>
        <taxon>Lachnospirales</taxon>
        <taxon>Lachnospiraceae</taxon>
        <taxon>Butyrivibrio</taxon>
    </lineage>
</organism>
<keyword evidence="1" id="KW-0472">Membrane</keyword>
<reference evidence="2 3" key="1">
    <citation type="submission" date="2016-10" db="EMBL/GenBank/DDBJ databases">
        <authorList>
            <person name="de Groot N.N."/>
        </authorList>
    </citation>
    <scope>NUCLEOTIDE SEQUENCE [LARGE SCALE GENOMIC DNA]</scope>
    <source>
        <strain evidence="2 3">AR40</strain>
    </source>
</reference>
<accession>A0A1H9MEL4</accession>
<proteinExistence type="predicted"/>
<gene>
    <name evidence="2" type="ORF">SAMN04487884_10358</name>
</gene>
<dbReference type="OrthoDB" id="9932189at2"/>
<dbReference type="RefSeq" id="WP_022759153.1">
    <property type="nucleotide sequence ID" value="NZ_FOGJ01000003.1"/>
</dbReference>
<evidence type="ECO:0000313" key="2">
    <source>
        <dbReference type="EMBL" id="SER21613.1"/>
    </source>
</evidence>
<name>A0A1H9MEL4_BUTFI</name>
<sequence length="71" mass="8185">MRNIYVSRRVYNLVMRIIMILTITLLIFTIRNLFVASAGIRHINAGIETCRDSMNDYYANQGILLAGDVEY</sequence>
<evidence type="ECO:0000256" key="1">
    <source>
        <dbReference type="SAM" id="Phobius"/>
    </source>
</evidence>
<feature type="transmembrane region" description="Helical" evidence="1">
    <location>
        <begin position="13"/>
        <end position="34"/>
    </location>
</feature>
<dbReference type="AlphaFoldDB" id="A0A1H9MEL4"/>
<dbReference type="EMBL" id="FOGJ01000003">
    <property type="protein sequence ID" value="SER21613.1"/>
    <property type="molecule type" value="Genomic_DNA"/>
</dbReference>
<keyword evidence="1" id="KW-1133">Transmembrane helix</keyword>
<protein>
    <submittedName>
        <fullName evidence="2">Uncharacterized protein</fullName>
    </submittedName>
</protein>
<evidence type="ECO:0000313" key="3">
    <source>
        <dbReference type="Proteomes" id="UP000182584"/>
    </source>
</evidence>
<dbReference type="Proteomes" id="UP000182584">
    <property type="component" value="Unassembled WGS sequence"/>
</dbReference>